<evidence type="ECO:0000256" key="1">
    <source>
        <dbReference type="SAM" id="MobiDB-lite"/>
    </source>
</evidence>
<gene>
    <name evidence="2" type="ORF">EYF80_039959</name>
</gene>
<evidence type="ECO:0000313" key="2">
    <source>
        <dbReference type="EMBL" id="TNN49805.1"/>
    </source>
</evidence>
<proteinExistence type="predicted"/>
<evidence type="ECO:0000313" key="3">
    <source>
        <dbReference type="Proteomes" id="UP000314294"/>
    </source>
</evidence>
<organism evidence="2 3">
    <name type="scientific">Liparis tanakae</name>
    <name type="common">Tanaka's snailfish</name>
    <dbReference type="NCBI Taxonomy" id="230148"/>
    <lineage>
        <taxon>Eukaryota</taxon>
        <taxon>Metazoa</taxon>
        <taxon>Chordata</taxon>
        <taxon>Craniata</taxon>
        <taxon>Vertebrata</taxon>
        <taxon>Euteleostomi</taxon>
        <taxon>Actinopterygii</taxon>
        <taxon>Neopterygii</taxon>
        <taxon>Teleostei</taxon>
        <taxon>Neoteleostei</taxon>
        <taxon>Acanthomorphata</taxon>
        <taxon>Eupercaria</taxon>
        <taxon>Perciformes</taxon>
        <taxon>Cottioidei</taxon>
        <taxon>Cottales</taxon>
        <taxon>Liparidae</taxon>
        <taxon>Liparis</taxon>
    </lineage>
</organism>
<accession>A0A4Z2G9S7</accession>
<reference evidence="2 3" key="1">
    <citation type="submission" date="2019-03" db="EMBL/GenBank/DDBJ databases">
        <title>First draft genome of Liparis tanakae, snailfish: a comprehensive survey of snailfish specific genes.</title>
        <authorList>
            <person name="Kim W."/>
            <person name="Song I."/>
            <person name="Jeong J.-H."/>
            <person name="Kim D."/>
            <person name="Kim S."/>
            <person name="Ryu S."/>
            <person name="Song J.Y."/>
            <person name="Lee S.K."/>
        </authorList>
    </citation>
    <scope>NUCLEOTIDE SEQUENCE [LARGE SCALE GENOMIC DNA]</scope>
    <source>
        <tissue evidence="2">Muscle</tissue>
    </source>
</reference>
<sequence length="126" mass="14081">MEAHKGADERQSRATSTPRWPEFIVHVGKDGGSCVLRDHVVREAVARDRRPARSAEAATHWLRFAFAGKGAFGAEKEKKKGQGSAAGKRTRLGLENRYWNPMRGSSALNSSRHRRVQRPPPTARRP</sequence>
<comment type="caution">
    <text evidence="2">The sequence shown here is derived from an EMBL/GenBank/DDBJ whole genome shotgun (WGS) entry which is preliminary data.</text>
</comment>
<feature type="region of interest" description="Disordered" evidence="1">
    <location>
        <begin position="72"/>
        <end position="126"/>
    </location>
</feature>
<name>A0A4Z2G9S7_9TELE</name>
<protein>
    <submittedName>
        <fullName evidence="2">Uncharacterized protein</fullName>
    </submittedName>
</protein>
<dbReference type="Proteomes" id="UP000314294">
    <property type="component" value="Unassembled WGS sequence"/>
</dbReference>
<dbReference type="AlphaFoldDB" id="A0A4Z2G9S7"/>
<keyword evidence="3" id="KW-1185">Reference proteome</keyword>
<dbReference type="EMBL" id="SRLO01000640">
    <property type="protein sequence ID" value="TNN49805.1"/>
    <property type="molecule type" value="Genomic_DNA"/>
</dbReference>